<dbReference type="InterPro" id="IPR014464">
    <property type="entry name" value="CvfB_fam"/>
</dbReference>
<dbReference type="Pfam" id="PF13509">
    <property type="entry name" value="S1_2"/>
    <property type="match status" value="2"/>
</dbReference>
<evidence type="ECO:0000259" key="2">
    <source>
        <dbReference type="Pfam" id="PF13509"/>
    </source>
</evidence>
<feature type="domain" description="Conserved virulence factor B first S1" evidence="2">
    <location>
        <begin position="5"/>
        <end position="63"/>
    </location>
</feature>
<dbReference type="Gene3D" id="2.40.50.140">
    <property type="entry name" value="Nucleic acid-binding proteins"/>
    <property type="match status" value="2"/>
</dbReference>
<sequence length="277" mass="31507">MMIEVGKNNVLTALRMTSVGMYLGNDEGEEVLLPNKYVPDDFNVDDSIDVFIYKDSEDRIIATNLEPKIKLNEFACLICKDVNNIGAFLDWGLEKDLLVPFREQGKKMEVGKRYPVYLYLDERTGRLAASSKIESFIEKQNIRLEVGEKVNLLICYTSDLGVNVIINNTYKGIIYHNDLFTYISIGDKVEGYIKNIREEGKIDVTLQKLGYSQIEDAAEKILSKLRASAGVLKLTDKSDSEEIMFRLQMSKKNFKKAIGGLYKQGLIRLEEDGIYLV</sequence>
<protein>
    <recommendedName>
        <fullName evidence="6">GntR family transcriptional regulator</fullName>
    </recommendedName>
</protein>
<dbReference type="KEGG" id="chu:CHU_1813"/>
<dbReference type="SUPFAM" id="SSF50249">
    <property type="entry name" value="Nucleic acid-binding proteins"/>
    <property type="match status" value="1"/>
</dbReference>
<organism evidence="4 5">
    <name type="scientific">Cytophaga hutchinsonii (strain ATCC 33406 / DSM 1761 / CIP 103989 / NBRC 15051 / NCIMB 9469 / D465)</name>
    <dbReference type="NCBI Taxonomy" id="269798"/>
    <lineage>
        <taxon>Bacteria</taxon>
        <taxon>Pseudomonadati</taxon>
        <taxon>Bacteroidota</taxon>
        <taxon>Cytophagia</taxon>
        <taxon>Cytophagales</taxon>
        <taxon>Cytophagaceae</taxon>
        <taxon>Cytophaga</taxon>
    </lineage>
</organism>
<evidence type="ECO:0000313" key="4">
    <source>
        <dbReference type="EMBL" id="ABG59080.1"/>
    </source>
</evidence>
<dbReference type="Gene3D" id="1.10.10.10">
    <property type="entry name" value="Winged helix-like DNA-binding domain superfamily/Winged helix DNA-binding domain"/>
    <property type="match status" value="1"/>
</dbReference>
<dbReference type="AlphaFoldDB" id="A0A6N4SRQ7"/>
<dbReference type="Proteomes" id="UP000001822">
    <property type="component" value="Chromosome"/>
</dbReference>
<dbReference type="PANTHER" id="PTHR37296:SF1">
    <property type="entry name" value="CONSERVED VIRULENCE FACTOR B"/>
    <property type="match status" value="1"/>
</dbReference>
<dbReference type="InterPro" id="IPR012340">
    <property type="entry name" value="NA-bd_OB-fold"/>
</dbReference>
<evidence type="ECO:0000256" key="1">
    <source>
        <dbReference type="PIRNR" id="PIRNR012524"/>
    </source>
</evidence>
<proteinExistence type="inferred from homology"/>
<dbReference type="PANTHER" id="PTHR37296">
    <property type="entry name" value="CONSERVED VIRULENCE FACTOR B"/>
    <property type="match status" value="1"/>
</dbReference>
<dbReference type="PIRSF" id="PIRSF012524">
    <property type="entry name" value="YitL_S1"/>
    <property type="match status" value="1"/>
</dbReference>
<feature type="domain" description="Conserved virulence factor B-like winged helix" evidence="3">
    <location>
        <begin position="219"/>
        <end position="276"/>
    </location>
</feature>
<accession>A0A6N4SRQ7</accession>
<evidence type="ECO:0000313" key="5">
    <source>
        <dbReference type="Proteomes" id="UP000001822"/>
    </source>
</evidence>
<keyword evidence="5" id="KW-1185">Reference proteome</keyword>
<evidence type="ECO:0008006" key="6">
    <source>
        <dbReference type="Google" id="ProtNLM"/>
    </source>
</evidence>
<gene>
    <name evidence="4" type="ordered locus">CHU_1813</name>
</gene>
<dbReference type="InterPro" id="IPR040764">
    <property type="entry name" value="CvfB_WH"/>
</dbReference>
<dbReference type="OrthoDB" id="9801597at2"/>
<dbReference type="Pfam" id="PF17783">
    <property type="entry name" value="WHD_CvfB"/>
    <property type="match status" value="1"/>
</dbReference>
<dbReference type="RefSeq" id="WP_011585197.1">
    <property type="nucleotide sequence ID" value="NC_008255.1"/>
</dbReference>
<name>A0A6N4SRQ7_CYTH3</name>
<feature type="domain" description="Conserved virulence factor B first S1" evidence="2">
    <location>
        <begin position="79"/>
        <end position="130"/>
    </location>
</feature>
<dbReference type="EMBL" id="CP000383">
    <property type="protein sequence ID" value="ABG59080.1"/>
    <property type="molecule type" value="Genomic_DNA"/>
</dbReference>
<reference evidence="4 5" key="1">
    <citation type="journal article" date="2007" name="Appl. Environ. Microbiol.">
        <title>Genome sequence of the cellulolytic gliding bacterium Cytophaga hutchinsonii.</title>
        <authorList>
            <person name="Xie G."/>
            <person name="Bruce D.C."/>
            <person name="Challacombe J.F."/>
            <person name="Chertkov O."/>
            <person name="Detter J.C."/>
            <person name="Gilna P."/>
            <person name="Han C.S."/>
            <person name="Lucas S."/>
            <person name="Misra M."/>
            <person name="Myers G.L."/>
            <person name="Richardson P."/>
            <person name="Tapia R."/>
            <person name="Thayer N."/>
            <person name="Thompson L.S."/>
            <person name="Brettin T.S."/>
            <person name="Henrissat B."/>
            <person name="Wilson D.B."/>
            <person name="McBride M.J."/>
        </authorList>
    </citation>
    <scope>NUCLEOTIDE SEQUENCE [LARGE SCALE GENOMIC DNA]</scope>
    <source>
        <strain evidence="5">ATCC 33406 / DSM 1761 / CIP 103989 / NBRC 15051 / NCIMB 9469 / D465</strain>
    </source>
</reference>
<dbReference type="InterPro" id="IPR036388">
    <property type="entry name" value="WH-like_DNA-bd_sf"/>
</dbReference>
<dbReference type="InterPro" id="IPR039566">
    <property type="entry name" value="CvfB_S1_st"/>
</dbReference>
<comment type="similarity">
    <text evidence="1">Belongs to the CvfB family.</text>
</comment>
<evidence type="ECO:0000259" key="3">
    <source>
        <dbReference type="Pfam" id="PF17783"/>
    </source>
</evidence>